<protein>
    <submittedName>
        <fullName evidence="2">Uncharacterized protein</fullName>
    </submittedName>
</protein>
<reference evidence="2 3" key="1">
    <citation type="submission" date="2024-03" db="EMBL/GenBank/DDBJ databases">
        <title>Human intestinal bacterial collection.</title>
        <authorList>
            <person name="Pauvert C."/>
            <person name="Hitch T.C.A."/>
            <person name="Clavel T."/>
        </authorList>
    </citation>
    <scope>NUCLEOTIDE SEQUENCE [LARGE SCALE GENOMIC DNA]</scope>
    <source>
        <strain evidence="2 3">CLA-SR-H024</strain>
    </source>
</reference>
<comment type="caution">
    <text evidence="2">The sequence shown here is derived from an EMBL/GenBank/DDBJ whole genome shotgun (WGS) entry which is preliminary data.</text>
</comment>
<accession>A0ABV1F4M0</accession>
<name>A0ABV1F4M0_9BACI</name>
<sequence length="175" mass="19062">MSVSINSNYSNLYGNWTTANLTSIPSTQQTSSNSESTFKDYMQLATSTQFTSSGNYSSSTTDLTSLTTEQKTAYLETMLKRLESTDSSESSYLPESLQTALSTVGDLLSDFQASDSSEEEISELFTAVTETLEEAKPSKAEMTPPPLPINNITAQMDDSSSETSTELSVDQMKEI</sequence>
<gene>
    <name evidence="2" type="ORF">WMO63_21955</name>
</gene>
<dbReference type="EMBL" id="JBBMFN010000094">
    <property type="protein sequence ID" value="MEQ2468327.1"/>
    <property type="molecule type" value="Genomic_DNA"/>
</dbReference>
<dbReference type="Proteomes" id="UP001465426">
    <property type="component" value="Unassembled WGS sequence"/>
</dbReference>
<proteinExistence type="predicted"/>
<keyword evidence="3" id="KW-1185">Reference proteome</keyword>
<organism evidence="2 3">
    <name type="scientific">Niallia hominis</name>
    <dbReference type="NCBI Taxonomy" id="3133173"/>
    <lineage>
        <taxon>Bacteria</taxon>
        <taxon>Bacillati</taxon>
        <taxon>Bacillota</taxon>
        <taxon>Bacilli</taxon>
        <taxon>Bacillales</taxon>
        <taxon>Bacillaceae</taxon>
        <taxon>Niallia</taxon>
    </lineage>
</organism>
<evidence type="ECO:0000313" key="3">
    <source>
        <dbReference type="Proteomes" id="UP001465426"/>
    </source>
</evidence>
<dbReference type="RefSeq" id="WP_349205419.1">
    <property type="nucleotide sequence ID" value="NZ_JBBMFN010000094.1"/>
</dbReference>
<evidence type="ECO:0000256" key="1">
    <source>
        <dbReference type="SAM" id="MobiDB-lite"/>
    </source>
</evidence>
<evidence type="ECO:0000313" key="2">
    <source>
        <dbReference type="EMBL" id="MEQ2468327.1"/>
    </source>
</evidence>
<feature type="region of interest" description="Disordered" evidence="1">
    <location>
        <begin position="133"/>
        <end position="175"/>
    </location>
</feature>
<feature type="compositionally biased region" description="Low complexity" evidence="1">
    <location>
        <begin position="157"/>
        <end position="166"/>
    </location>
</feature>